<dbReference type="SUPFAM" id="SSF57716">
    <property type="entry name" value="Glucocorticoid receptor-like (DNA-binding domain)"/>
    <property type="match status" value="1"/>
</dbReference>
<dbReference type="EMBL" id="JATM01000004">
    <property type="protein sequence ID" value="OOL17802.1"/>
    <property type="molecule type" value="Genomic_DNA"/>
</dbReference>
<sequence length="65" mass="7376">MSCPICKKPTTPAFRPFCSQHCADVDLGRWFKGDYRVPSLRQDNDPEELEAQIAQLTEESSPHTP</sequence>
<evidence type="ECO:0000256" key="3">
    <source>
        <dbReference type="HAMAP-Rule" id="MF_00649"/>
    </source>
</evidence>
<dbReference type="PANTHER" id="PTHR36150:SF1">
    <property type="entry name" value="DNA GYRASE INHIBITOR YACG"/>
    <property type="match status" value="1"/>
</dbReference>
<keyword evidence="1 3" id="KW-0479">Metal-binding</keyword>
<comment type="cofactor">
    <cofactor evidence="3">
        <name>Zn(2+)</name>
        <dbReference type="ChEBI" id="CHEBI:29105"/>
    </cofactor>
    <text evidence="3">Binds 1 zinc ion.</text>
</comment>
<dbReference type="InterPro" id="IPR013088">
    <property type="entry name" value="Znf_NHR/GATA"/>
</dbReference>
<evidence type="ECO:0000313" key="5">
    <source>
        <dbReference type="Proteomes" id="UP000200980"/>
    </source>
</evidence>
<gene>
    <name evidence="3" type="primary">yacG</name>
    <name evidence="4" type="ORF">AL01_07480</name>
</gene>
<dbReference type="GO" id="GO:0008270">
    <property type="term" value="F:zinc ion binding"/>
    <property type="evidence" value="ECO:0007669"/>
    <property type="project" value="UniProtKB-UniRule"/>
</dbReference>
<dbReference type="PANTHER" id="PTHR36150">
    <property type="entry name" value="DNA GYRASE INHIBITOR YACG"/>
    <property type="match status" value="1"/>
</dbReference>
<dbReference type="RefSeq" id="WP_077396797.1">
    <property type="nucleotide sequence ID" value="NZ_JATM01000004.1"/>
</dbReference>
<keyword evidence="5" id="KW-1185">Reference proteome</keyword>
<comment type="subunit">
    <text evidence="3">Interacts with GyrB.</text>
</comment>
<comment type="function">
    <text evidence="3">Inhibits all the catalytic activities of DNA gyrase by preventing its interaction with DNA. Acts by binding directly to the C-terminal domain of GyrB, which probably disrupts DNA binding by the gyrase.</text>
</comment>
<protein>
    <recommendedName>
        <fullName evidence="3">DNA gyrase inhibitor YacG</fullName>
    </recommendedName>
</protein>
<keyword evidence="2 3" id="KW-0862">Zinc</keyword>
<feature type="binding site" evidence="3">
    <location>
        <position position="22"/>
    </location>
    <ligand>
        <name>Zn(2+)</name>
        <dbReference type="ChEBI" id="CHEBI:29105"/>
    </ligand>
</feature>
<evidence type="ECO:0000256" key="2">
    <source>
        <dbReference type="ARBA" id="ARBA00022833"/>
    </source>
</evidence>
<reference evidence="4 5" key="1">
    <citation type="journal article" date="2016" name="PLoS ONE">
        <title>Whole-Genome Sequence Analysis of Bombella intestini LMG 28161T, a Novel Acetic Acid Bacterium Isolated from the Crop of a Red-Tailed Bumble Bee, Bombus lapidarius.</title>
        <authorList>
            <person name="Li L."/>
            <person name="Illeghems K."/>
            <person name="Van Kerrebroeck S."/>
            <person name="Borremans W."/>
            <person name="Cleenwerck I."/>
            <person name="Smagghe G."/>
            <person name="De Vuyst L."/>
            <person name="Vandamme P."/>
        </authorList>
    </citation>
    <scope>NUCLEOTIDE SEQUENCE [LARGE SCALE GENOMIC DNA]</scope>
    <source>
        <strain evidence="4 5">R-52487</strain>
    </source>
</reference>
<dbReference type="GO" id="GO:0008657">
    <property type="term" value="F:DNA topoisomerase type II (double strand cut, ATP-hydrolyzing) inhibitor activity"/>
    <property type="evidence" value="ECO:0007669"/>
    <property type="project" value="UniProtKB-UniRule"/>
</dbReference>
<feature type="binding site" evidence="3">
    <location>
        <position position="6"/>
    </location>
    <ligand>
        <name>Zn(2+)</name>
        <dbReference type="ChEBI" id="CHEBI:29105"/>
    </ligand>
</feature>
<dbReference type="Pfam" id="PF03884">
    <property type="entry name" value="YacG"/>
    <property type="match status" value="1"/>
</dbReference>
<name>A0A1S8GNW3_9PROT</name>
<dbReference type="AlphaFoldDB" id="A0A1S8GNW3"/>
<dbReference type="OrthoDB" id="9809663at2"/>
<dbReference type="InterPro" id="IPR005584">
    <property type="entry name" value="DNA_gyrase_inhibitor_YacG"/>
</dbReference>
<dbReference type="GO" id="GO:0006355">
    <property type="term" value="P:regulation of DNA-templated transcription"/>
    <property type="evidence" value="ECO:0007669"/>
    <property type="project" value="InterPro"/>
</dbReference>
<evidence type="ECO:0000313" key="4">
    <source>
        <dbReference type="EMBL" id="OOL17802.1"/>
    </source>
</evidence>
<comment type="caution">
    <text evidence="4">The sequence shown here is derived from an EMBL/GenBank/DDBJ whole genome shotgun (WGS) entry which is preliminary data.</text>
</comment>
<comment type="similarity">
    <text evidence="3">Belongs to the DNA gyrase inhibitor YacG family.</text>
</comment>
<dbReference type="Gene3D" id="3.30.50.10">
    <property type="entry name" value="Erythroid Transcription Factor GATA-1, subunit A"/>
    <property type="match status" value="1"/>
</dbReference>
<proteinExistence type="inferred from homology"/>
<dbReference type="HAMAP" id="MF_00649">
    <property type="entry name" value="DNA_gyrase_inhibitor_YacG"/>
    <property type="match status" value="1"/>
</dbReference>
<feature type="binding site" evidence="3">
    <location>
        <position position="3"/>
    </location>
    <ligand>
        <name>Zn(2+)</name>
        <dbReference type="ChEBI" id="CHEBI:29105"/>
    </ligand>
</feature>
<dbReference type="Proteomes" id="UP000200980">
    <property type="component" value="Unassembled WGS sequence"/>
</dbReference>
<organism evidence="4 5">
    <name type="scientific">Bombella intestini</name>
    <dbReference type="NCBI Taxonomy" id="1539051"/>
    <lineage>
        <taxon>Bacteria</taxon>
        <taxon>Pseudomonadati</taxon>
        <taxon>Pseudomonadota</taxon>
        <taxon>Alphaproteobacteria</taxon>
        <taxon>Acetobacterales</taxon>
        <taxon>Acetobacteraceae</taxon>
        <taxon>Bombella</taxon>
    </lineage>
</organism>
<accession>A0A1S8GNW3</accession>
<feature type="binding site" evidence="3">
    <location>
        <position position="18"/>
    </location>
    <ligand>
        <name>Zn(2+)</name>
        <dbReference type="ChEBI" id="CHEBI:29105"/>
    </ligand>
</feature>
<dbReference type="STRING" id="1539051.AL01_07480"/>
<evidence type="ECO:0000256" key="1">
    <source>
        <dbReference type="ARBA" id="ARBA00022723"/>
    </source>
</evidence>